<sequence>MGNTTPPGPRRGAREWDSERASSSSSSDNIFSPALLQRGTRKGTEGSNSNSDARAADSLTAGRGRRRGGGGRRGARGRIGGLGASEIGGCAAAAVEDEWVVRAPRVESDVASSGGLLPRNSRRPFHLR</sequence>
<dbReference type="EMBL" id="AGNK02005368">
    <property type="status" value="NOT_ANNOTATED_CDS"/>
    <property type="molecule type" value="Genomic_DNA"/>
</dbReference>
<dbReference type="Proteomes" id="UP000004995">
    <property type="component" value="Unassembled WGS sequence"/>
</dbReference>
<evidence type="ECO:0000313" key="2">
    <source>
        <dbReference type="EnsemblPlants" id="KQK87070"/>
    </source>
</evidence>
<dbReference type="InParanoid" id="K4AGM1"/>
<proteinExistence type="predicted"/>
<protein>
    <submittedName>
        <fullName evidence="2">Uncharacterized protein</fullName>
    </submittedName>
</protein>
<dbReference type="EnsemblPlants" id="KQK87070">
    <property type="protein sequence ID" value="KQK87070"/>
    <property type="gene ID" value="SETIT_038028mg"/>
</dbReference>
<dbReference type="Gramene" id="KQK87070">
    <property type="protein sequence ID" value="KQK87070"/>
    <property type="gene ID" value="SETIT_038028mg"/>
</dbReference>
<feature type="compositionally biased region" description="Basic residues" evidence="1">
    <location>
        <begin position="63"/>
        <end position="76"/>
    </location>
</feature>
<keyword evidence="3" id="KW-1185">Reference proteome</keyword>
<feature type="region of interest" description="Disordered" evidence="1">
    <location>
        <begin position="107"/>
        <end position="128"/>
    </location>
</feature>
<evidence type="ECO:0000313" key="3">
    <source>
        <dbReference type="Proteomes" id="UP000004995"/>
    </source>
</evidence>
<name>K4AGM1_SETIT</name>
<feature type="region of interest" description="Disordered" evidence="1">
    <location>
        <begin position="1"/>
        <end position="86"/>
    </location>
</feature>
<organism evidence="2 3">
    <name type="scientific">Setaria italica</name>
    <name type="common">Foxtail millet</name>
    <name type="synonym">Panicum italicum</name>
    <dbReference type="NCBI Taxonomy" id="4555"/>
    <lineage>
        <taxon>Eukaryota</taxon>
        <taxon>Viridiplantae</taxon>
        <taxon>Streptophyta</taxon>
        <taxon>Embryophyta</taxon>
        <taxon>Tracheophyta</taxon>
        <taxon>Spermatophyta</taxon>
        <taxon>Magnoliopsida</taxon>
        <taxon>Liliopsida</taxon>
        <taxon>Poales</taxon>
        <taxon>Poaceae</taxon>
        <taxon>PACMAD clade</taxon>
        <taxon>Panicoideae</taxon>
        <taxon>Panicodae</taxon>
        <taxon>Paniceae</taxon>
        <taxon>Cenchrinae</taxon>
        <taxon>Setaria</taxon>
    </lineage>
</organism>
<accession>K4AGM1</accession>
<feature type="compositionally biased region" description="Low complexity" evidence="1">
    <location>
        <begin position="47"/>
        <end position="62"/>
    </location>
</feature>
<evidence type="ECO:0000256" key="1">
    <source>
        <dbReference type="SAM" id="MobiDB-lite"/>
    </source>
</evidence>
<dbReference type="HOGENOM" id="CLU_1963425_0_0_1"/>
<dbReference type="AlphaFoldDB" id="K4AGM1"/>
<reference evidence="2" key="2">
    <citation type="submission" date="2018-08" db="UniProtKB">
        <authorList>
            <consortium name="EnsemblPlants"/>
        </authorList>
    </citation>
    <scope>IDENTIFICATION</scope>
    <source>
        <strain evidence="2">Yugu1</strain>
    </source>
</reference>
<reference evidence="3" key="1">
    <citation type="journal article" date="2012" name="Nat. Biotechnol.">
        <title>Reference genome sequence of the model plant Setaria.</title>
        <authorList>
            <person name="Bennetzen J.L."/>
            <person name="Schmutz J."/>
            <person name="Wang H."/>
            <person name="Percifield R."/>
            <person name="Hawkins J."/>
            <person name="Pontaroli A.C."/>
            <person name="Estep M."/>
            <person name="Feng L."/>
            <person name="Vaughn J.N."/>
            <person name="Grimwood J."/>
            <person name="Jenkins J."/>
            <person name="Barry K."/>
            <person name="Lindquist E."/>
            <person name="Hellsten U."/>
            <person name="Deshpande S."/>
            <person name="Wang X."/>
            <person name="Wu X."/>
            <person name="Mitros T."/>
            <person name="Triplett J."/>
            <person name="Yang X."/>
            <person name="Ye C.Y."/>
            <person name="Mauro-Herrera M."/>
            <person name="Wang L."/>
            <person name="Li P."/>
            <person name="Sharma M."/>
            <person name="Sharma R."/>
            <person name="Ronald P.C."/>
            <person name="Panaud O."/>
            <person name="Kellogg E.A."/>
            <person name="Brutnell T.P."/>
            <person name="Doust A.N."/>
            <person name="Tuskan G.A."/>
            <person name="Rokhsar D."/>
            <person name="Devos K.M."/>
        </authorList>
    </citation>
    <scope>NUCLEOTIDE SEQUENCE [LARGE SCALE GENOMIC DNA]</scope>
    <source>
        <strain evidence="3">cv. Yugu1</strain>
    </source>
</reference>